<feature type="region of interest" description="Disordered" evidence="1">
    <location>
        <begin position="1"/>
        <end position="42"/>
    </location>
</feature>
<evidence type="ECO:0000313" key="2">
    <source>
        <dbReference type="EMBL" id="RJL22809.1"/>
    </source>
</evidence>
<evidence type="ECO:0000313" key="3">
    <source>
        <dbReference type="Proteomes" id="UP000265768"/>
    </source>
</evidence>
<accession>A0A3A4A4V6</accession>
<dbReference type="Proteomes" id="UP000265768">
    <property type="component" value="Unassembled WGS sequence"/>
</dbReference>
<keyword evidence="3" id="KW-1185">Reference proteome</keyword>
<name>A0A3A4A4V6_9ACTN</name>
<dbReference type="EMBL" id="QZEY01000021">
    <property type="protein sequence ID" value="RJL22809.1"/>
    <property type="molecule type" value="Genomic_DNA"/>
</dbReference>
<comment type="caution">
    <text evidence="2">The sequence shown here is derived from an EMBL/GenBank/DDBJ whole genome shotgun (WGS) entry which is preliminary data.</text>
</comment>
<dbReference type="AlphaFoldDB" id="A0A3A4A4V6"/>
<protein>
    <submittedName>
        <fullName evidence="2">Uncharacterized protein</fullName>
    </submittedName>
</protein>
<sequence>MGGGWARTEAEAGVDDGAGRARAGRRPGAGRAQAGRGAGAAGRIRLSADGHWSGGRSARARCPGNLGSWLKSCFPGTG</sequence>
<reference evidence="2 3" key="1">
    <citation type="submission" date="2018-09" db="EMBL/GenBank/DDBJ databases">
        <title>YIM 75507 draft genome.</title>
        <authorList>
            <person name="Tang S."/>
            <person name="Feng Y."/>
        </authorList>
    </citation>
    <scope>NUCLEOTIDE SEQUENCE [LARGE SCALE GENOMIC DNA]</scope>
    <source>
        <strain evidence="2 3">YIM 75507</strain>
    </source>
</reference>
<proteinExistence type="predicted"/>
<evidence type="ECO:0000256" key="1">
    <source>
        <dbReference type="SAM" id="MobiDB-lite"/>
    </source>
</evidence>
<gene>
    <name evidence="2" type="ORF">D5H75_35105</name>
</gene>
<organism evidence="2 3">
    <name type="scientific">Bailinhaonella thermotolerans</name>
    <dbReference type="NCBI Taxonomy" id="1070861"/>
    <lineage>
        <taxon>Bacteria</taxon>
        <taxon>Bacillati</taxon>
        <taxon>Actinomycetota</taxon>
        <taxon>Actinomycetes</taxon>
        <taxon>Streptosporangiales</taxon>
        <taxon>Streptosporangiaceae</taxon>
        <taxon>Bailinhaonella</taxon>
    </lineage>
</organism>